<keyword evidence="6 9" id="KW-0406">Ion transport</keyword>
<evidence type="ECO:0000256" key="6">
    <source>
        <dbReference type="ARBA" id="ARBA00023065"/>
    </source>
</evidence>
<dbReference type="EMBL" id="CP090958">
    <property type="protein sequence ID" value="WGW12678.1"/>
    <property type="molecule type" value="Genomic_DNA"/>
</dbReference>
<dbReference type="SUPFAM" id="SSF81330">
    <property type="entry name" value="Gated mechanosensitive channel"/>
    <property type="match status" value="1"/>
</dbReference>
<accession>A0ABY8QUT2</accession>
<evidence type="ECO:0000256" key="2">
    <source>
        <dbReference type="ARBA" id="ARBA00022448"/>
    </source>
</evidence>
<evidence type="ECO:0000256" key="8">
    <source>
        <dbReference type="ARBA" id="ARBA00023303"/>
    </source>
</evidence>
<dbReference type="Proteomes" id="UP001209083">
    <property type="component" value="Chromosome"/>
</dbReference>
<dbReference type="NCBIfam" id="TIGR00220">
    <property type="entry name" value="mscL"/>
    <property type="match status" value="1"/>
</dbReference>
<evidence type="ECO:0000313" key="11">
    <source>
        <dbReference type="Proteomes" id="UP001209083"/>
    </source>
</evidence>
<dbReference type="InterPro" id="IPR001185">
    <property type="entry name" value="MS_channel"/>
</dbReference>
<evidence type="ECO:0000256" key="1">
    <source>
        <dbReference type="ARBA" id="ARBA00004141"/>
    </source>
</evidence>
<keyword evidence="5 9" id="KW-1133">Transmembrane helix</keyword>
<keyword evidence="3 9" id="KW-1003">Cell membrane</keyword>
<dbReference type="HAMAP" id="MF_00115">
    <property type="entry name" value="MscL"/>
    <property type="match status" value="1"/>
</dbReference>
<evidence type="ECO:0000256" key="4">
    <source>
        <dbReference type="ARBA" id="ARBA00022692"/>
    </source>
</evidence>
<organism evidence="10 11">
    <name type="scientific">Saxibacter everestensis</name>
    <dbReference type="NCBI Taxonomy" id="2909229"/>
    <lineage>
        <taxon>Bacteria</taxon>
        <taxon>Bacillati</taxon>
        <taxon>Actinomycetota</taxon>
        <taxon>Actinomycetes</taxon>
        <taxon>Micrococcales</taxon>
        <taxon>Brevibacteriaceae</taxon>
        <taxon>Saxibacter</taxon>
    </lineage>
</organism>
<dbReference type="Gene3D" id="1.10.1200.120">
    <property type="entry name" value="Large-conductance mechanosensitive channel, MscL, domain 1"/>
    <property type="match status" value="1"/>
</dbReference>
<evidence type="ECO:0000256" key="5">
    <source>
        <dbReference type="ARBA" id="ARBA00022989"/>
    </source>
</evidence>
<proteinExistence type="inferred from homology"/>
<evidence type="ECO:0000313" key="10">
    <source>
        <dbReference type="EMBL" id="WGW12678.1"/>
    </source>
</evidence>
<keyword evidence="11" id="KW-1185">Reference proteome</keyword>
<dbReference type="PANTHER" id="PTHR30266">
    <property type="entry name" value="MECHANOSENSITIVE CHANNEL MSCL"/>
    <property type="match status" value="1"/>
</dbReference>
<feature type="transmembrane region" description="Helical" evidence="9">
    <location>
        <begin position="12"/>
        <end position="34"/>
    </location>
</feature>
<dbReference type="InterPro" id="IPR037673">
    <property type="entry name" value="MSC/AndL"/>
</dbReference>
<dbReference type="PANTHER" id="PTHR30266:SF2">
    <property type="entry name" value="LARGE-CONDUCTANCE MECHANOSENSITIVE CHANNEL"/>
    <property type="match status" value="1"/>
</dbReference>
<keyword evidence="4 9" id="KW-0812">Transmembrane</keyword>
<comment type="subunit">
    <text evidence="9">Homopentamer.</text>
</comment>
<feature type="transmembrane region" description="Helical" evidence="9">
    <location>
        <begin position="69"/>
        <end position="91"/>
    </location>
</feature>
<evidence type="ECO:0000256" key="7">
    <source>
        <dbReference type="ARBA" id="ARBA00023136"/>
    </source>
</evidence>
<name>A0ABY8QUT2_9MICO</name>
<evidence type="ECO:0000256" key="9">
    <source>
        <dbReference type="HAMAP-Rule" id="MF_00115"/>
    </source>
</evidence>
<dbReference type="InterPro" id="IPR036019">
    <property type="entry name" value="MscL_channel"/>
</dbReference>
<keyword evidence="8 9" id="KW-0407">Ion channel</keyword>
<keyword evidence="2 9" id="KW-0813">Transport</keyword>
<sequence>MLKGFKDFILRGNVIELAVAVVIGSAFTAIVTAISTNLINPIIASLGSANMKGLGFFIKPGVDATFVDFGAVITASLNFLIVAAVVYFCFVHPMNIFADRRKRGQIEEEVPATESELLSEIRDLLAAQNGTGTHRN</sequence>
<protein>
    <recommendedName>
        <fullName evidence="9">Large-conductance mechanosensitive channel</fullName>
    </recommendedName>
</protein>
<comment type="similarity">
    <text evidence="9">Belongs to the MscL family.</text>
</comment>
<comment type="subcellular location">
    <subcellularLocation>
        <location evidence="9">Cell membrane</location>
        <topology evidence="9">Multi-pass membrane protein</topology>
    </subcellularLocation>
    <subcellularLocation>
        <location evidence="1">Membrane</location>
        <topology evidence="1">Multi-pass membrane protein</topology>
    </subcellularLocation>
</comment>
<gene>
    <name evidence="9 10" type="primary">mscL</name>
    <name evidence="10" type="ORF">LWF01_02595</name>
</gene>
<evidence type="ECO:0000256" key="3">
    <source>
        <dbReference type="ARBA" id="ARBA00022475"/>
    </source>
</evidence>
<dbReference type="RefSeq" id="WP_349639482.1">
    <property type="nucleotide sequence ID" value="NZ_CP090958.1"/>
</dbReference>
<dbReference type="Pfam" id="PF01741">
    <property type="entry name" value="MscL"/>
    <property type="match status" value="1"/>
</dbReference>
<keyword evidence="7 9" id="KW-0472">Membrane</keyword>
<reference evidence="10 11" key="1">
    <citation type="submission" date="2023-05" db="EMBL/GenBank/DDBJ databases">
        <title>Lithophilousrod everest ZFBP1038 complete genpme.</title>
        <authorList>
            <person name="Tian M."/>
        </authorList>
    </citation>
    <scope>NUCLEOTIDE SEQUENCE [LARGE SCALE GENOMIC DNA]</scope>
    <source>
        <strain evidence="10 11">ZFBP1038</strain>
    </source>
</reference>
<comment type="function">
    <text evidence="9">Channel that opens in response to stretch forces in the membrane lipid bilayer. May participate in the regulation of osmotic pressure changes within the cell.</text>
</comment>